<organism evidence="1 2">
    <name type="scientific">Entomophthora muscae</name>
    <dbReference type="NCBI Taxonomy" id="34485"/>
    <lineage>
        <taxon>Eukaryota</taxon>
        <taxon>Fungi</taxon>
        <taxon>Fungi incertae sedis</taxon>
        <taxon>Zoopagomycota</taxon>
        <taxon>Entomophthoromycotina</taxon>
        <taxon>Entomophthoromycetes</taxon>
        <taxon>Entomophthorales</taxon>
        <taxon>Entomophthoraceae</taxon>
        <taxon>Entomophthora</taxon>
    </lineage>
</organism>
<keyword evidence="2" id="KW-1185">Reference proteome</keyword>
<accession>A0ACC2RQM4</accession>
<protein>
    <submittedName>
        <fullName evidence="1">Uncharacterized protein</fullName>
    </submittedName>
</protein>
<dbReference type="Proteomes" id="UP001165960">
    <property type="component" value="Unassembled WGS sequence"/>
</dbReference>
<comment type="caution">
    <text evidence="1">The sequence shown here is derived from an EMBL/GenBank/DDBJ whole genome shotgun (WGS) entry which is preliminary data.</text>
</comment>
<reference evidence="1" key="1">
    <citation type="submission" date="2022-04" db="EMBL/GenBank/DDBJ databases">
        <title>Genome of the entomopathogenic fungus Entomophthora muscae.</title>
        <authorList>
            <person name="Elya C."/>
            <person name="Lovett B.R."/>
            <person name="Lee E."/>
            <person name="Macias A.M."/>
            <person name="Hajek A.E."/>
            <person name="De Bivort B.L."/>
            <person name="Kasson M.T."/>
            <person name="De Fine Licht H.H."/>
            <person name="Stajich J.E."/>
        </authorList>
    </citation>
    <scope>NUCLEOTIDE SEQUENCE</scope>
    <source>
        <strain evidence="1">Berkeley</strain>
    </source>
</reference>
<sequence length="197" mass="22735">MLIQYKPGAKLVMEDTLSRLYVCAIRGENGLDPDWPLLVLKTKDEGFPPGTTNMTKETVIKNKNLFAEVYGNLHKKNSDRTTIPYIPTHQQVDTILQYHRDLGHTKSHNLYKFLKHKAWWPTLYCDLQEVLNQCEVCNKFAKSKAPPKSVLPIRTQLPFKVWALNVCHEYCCSPCFDFAFGGPFQRQISCFCFCLSK</sequence>
<evidence type="ECO:0000313" key="1">
    <source>
        <dbReference type="EMBL" id="KAJ9052387.1"/>
    </source>
</evidence>
<name>A0ACC2RQM4_9FUNG</name>
<evidence type="ECO:0000313" key="2">
    <source>
        <dbReference type="Proteomes" id="UP001165960"/>
    </source>
</evidence>
<proteinExistence type="predicted"/>
<dbReference type="EMBL" id="QTSX02006681">
    <property type="protein sequence ID" value="KAJ9052387.1"/>
    <property type="molecule type" value="Genomic_DNA"/>
</dbReference>
<gene>
    <name evidence="1" type="ORF">DSO57_1034638</name>
</gene>